<keyword evidence="1" id="KW-0812">Transmembrane</keyword>
<feature type="transmembrane region" description="Helical" evidence="1">
    <location>
        <begin position="204"/>
        <end position="221"/>
    </location>
</feature>
<proteinExistence type="predicted"/>
<feature type="transmembrane region" description="Helical" evidence="1">
    <location>
        <begin position="18"/>
        <end position="39"/>
    </location>
</feature>
<keyword evidence="1" id="KW-0472">Membrane</keyword>
<dbReference type="EMBL" id="FO203503">
    <property type="protein sequence ID" value="CCK82351.1"/>
    <property type="molecule type" value="Genomic_DNA"/>
</dbReference>
<evidence type="ECO:0000313" key="3">
    <source>
        <dbReference type="Proteomes" id="UP000007347"/>
    </source>
</evidence>
<organism evidence="2 3">
    <name type="scientific">Desulfobacula toluolica (strain DSM 7467 / Tol2)</name>
    <dbReference type="NCBI Taxonomy" id="651182"/>
    <lineage>
        <taxon>Bacteria</taxon>
        <taxon>Pseudomonadati</taxon>
        <taxon>Thermodesulfobacteriota</taxon>
        <taxon>Desulfobacteria</taxon>
        <taxon>Desulfobacterales</taxon>
        <taxon>Desulfobacteraceae</taxon>
        <taxon>Desulfobacula</taxon>
    </lineage>
</organism>
<name>K0NLA0_DESTT</name>
<keyword evidence="1" id="KW-1133">Transmembrane helix</keyword>
<feature type="transmembrane region" description="Helical" evidence="1">
    <location>
        <begin position="46"/>
        <end position="65"/>
    </location>
</feature>
<feature type="transmembrane region" description="Helical" evidence="1">
    <location>
        <begin position="233"/>
        <end position="253"/>
    </location>
</feature>
<dbReference type="STRING" id="651182.TOL2_C41950"/>
<dbReference type="AlphaFoldDB" id="K0NLA0"/>
<keyword evidence="3" id="KW-1185">Reference proteome</keyword>
<feature type="transmembrane region" description="Helical" evidence="1">
    <location>
        <begin position="98"/>
        <end position="115"/>
    </location>
</feature>
<evidence type="ECO:0000313" key="2">
    <source>
        <dbReference type="EMBL" id="CCK82351.1"/>
    </source>
</evidence>
<feature type="transmembrane region" description="Helical" evidence="1">
    <location>
        <begin position="169"/>
        <end position="192"/>
    </location>
</feature>
<evidence type="ECO:0000256" key="1">
    <source>
        <dbReference type="SAM" id="Phobius"/>
    </source>
</evidence>
<reference evidence="2 3" key="1">
    <citation type="journal article" date="2013" name="Environ. Microbiol.">
        <title>Complete genome, catabolic sub-proteomes and key-metabolites of Desulfobacula toluolica Tol2, a marine, aromatic compound-degrading, sulfate-reducing bacterium.</title>
        <authorList>
            <person name="Wohlbrand L."/>
            <person name="Jacob J.H."/>
            <person name="Kube M."/>
            <person name="Mussmann M."/>
            <person name="Jarling R."/>
            <person name="Beck A."/>
            <person name="Amann R."/>
            <person name="Wilkes H."/>
            <person name="Reinhardt R."/>
            <person name="Rabus R."/>
        </authorList>
    </citation>
    <scope>NUCLEOTIDE SEQUENCE [LARGE SCALE GENOMIC DNA]</scope>
    <source>
        <strain evidence="3">DSM 7467 / Tol2</strain>
    </source>
</reference>
<dbReference type="Proteomes" id="UP000007347">
    <property type="component" value="Chromosome"/>
</dbReference>
<dbReference type="HOGENOM" id="CLU_1081197_0_0_7"/>
<gene>
    <name evidence="2" type="ordered locus">TOL2_C41950</name>
</gene>
<accession>K0NLA0</accession>
<feature type="transmembrane region" description="Helical" evidence="1">
    <location>
        <begin position="135"/>
        <end position="157"/>
    </location>
</feature>
<sequence>MFLFFTIQELDKMNIQVIIHHSFLVASLLYLISLIMVAAKQKTCAACVFAAGMICHAGSLALRYWTCFPLLPLYQGPFFLAFAVGLIGFRPVLSRSNLLSRIVLVNLLSWSAYLFPNDFYLPFLQFKTLFAHGFFLLGVVGKSLFLLAGAGAVMVLLDKGETGQVKFVGQAVLWGFFFWTLSVFSGAFWSWLGWGSPVVWDDPLMTTTMATWLLYSLMLHLHLTRFSGAGPRAWFALLGAVWVFCFNCVPELGPFRIPGWLS</sequence>
<dbReference type="KEGG" id="dto:TOL2_C41950"/>
<protein>
    <submittedName>
        <fullName evidence="2">Cytochrome c assembly protein</fullName>
    </submittedName>
</protein>
<feature type="transmembrane region" description="Helical" evidence="1">
    <location>
        <begin position="71"/>
        <end position="89"/>
    </location>
</feature>